<evidence type="ECO:0000313" key="15">
    <source>
        <dbReference type="Proteomes" id="UP000002964"/>
    </source>
</evidence>
<dbReference type="CDD" id="cd03362">
    <property type="entry name" value="TOPRIM_TopoIA_TopoIII"/>
    <property type="match status" value="1"/>
</dbReference>
<dbReference type="RefSeq" id="WP_009148607.1">
    <property type="nucleotide sequence ID" value="NZ_CP121471.1"/>
</dbReference>
<organism evidence="14 15">
    <name type="scientific">Thiorhodovibrio frisius</name>
    <dbReference type="NCBI Taxonomy" id="631362"/>
    <lineage>
        <taxon>Bacteria</taxon>
        <taxon>Pseudomonadati</taxon>
        <taxon>Pseudomonadota</taxon>
        <taxon>Gammaproteobacteria</taxon>
        <taxon>Chromatiales</taxon>
        <taxon>Chromatiaceae</taxon>
        <taxon>Thiorhodovibrio</taxon>
    </lineage>
</organism>
<dbReference type="GO" id="GO:0003677">
    <property type="term" value="F:DNA binding"/>
    <property type="evidence" value="ECO:0007669"/>
    <property type="project" value="UniProtKB-KW"/>
</dbReference>
<evidence type="ECO:0000256" key="11">
    <source>
        <dbReference type="SAM" id="MobiDB-lite"/>
    </source>
</evidence>
<dbReference type="PROSITE" id="PS00396">
    <property type="entry name" value="TOPO_IA_1"/>
    <property type="match status" value="1"/>
</dbReference>
<dbReference type="InterPro" id="IPR003601">
    <property type="entry name" value="Topo_IA_2"/>
</dbReference>
<keyword evidence="5" id="KW-0238">DNA-binding</keyword>
<dbReference type="Pfam" id="PF01131">
    <property type="entry name" value="Topoisom_bac"/>
    <property type="match status" value="1"/>
</dbReference>
<dbReference type="EC" id="5.6.2.1" evidence="3"/>
<dbReference type="InterPro" id="IPR034144">
    <property type="entry name" value="TOPRIM_TopoIII"/>
</dbReference>
<evidence type="ECO:0000256" key="5">
    <source>
        <dbReference type="ARBA" id="ARBA00023125"/>
    </source>
</evidence>
<dbReference type="EMBL" id="JH603169">
    <property type="protein sequence ID" value="EIC22023.1"/>
    <property type="molecule type" value="Genomic_DNA"/>
</dbReference>
<dbReference type="InterPro" id="IPR013826">
    <property type="entry name" value="Topo_IA_cen_sub3"/>
</dbReference>
<name>H8YZ96_9GAMM</name>
<feature type="domain" description="Topo IA-type catalytic" evidence="13">
    <location>
        <begin position="197"/>
        <end position="639"/>
    </location>
</feature>
<dbReference type="GO" id="GO:0006265">
    <property type="term" value="P:DNA topological change"/>
    <property type="evidence" value="ECO:0007669"/>
    <property type="project" value="InterPro"/>
</dbReference>
<dbReference type="InterPro" id="IPR000380">
    <property type="entry name" value="Topo_IA"/>
</dbReference>
<dbReference type="STRING" id="631362.Thi970DRAFT_02264"/>
<feature type="compositionally biased region" description="Polar residues" evidence="11">
    <location>
        <begin position="62"/>
        <end position="97"/>
    </location>
</feature>
<dbReference type="HOGENOM" id="CLU_002929_5_2_6"/>
<evidence type="ECO:0000256" key="8">
    <source>
        <dbReference type="ARBA" id="ARBA00031985"/>
    </source>
</evidence>
<dbReference type="Gene3D" id="1.10.460.10">
    <property type="entry name" value="Topoisomerase I, domain 2"/>
    <property type="match status" value="1"/>
</dbReference>
<dbReference type="InterPro" id="IPR013825">
    <property type="entry name" value="Topo_IA_cen_sub2"/>
</dbReference>
<evidence type="ECO:0000256" key="1">
    <source>
        <dbReference type="ARBA" id="ARBA00000213"/>
    </source>
</evidence>
<feature type="region of interest" description="Disordered" evidence="11">
    <location>
        <begin position="296"/>
        <end position="320"/>
    </location>
</feature>
<evidence type="ECO:0000259" key="12">
    <source>
        <dbReference type="PROSITE" id="PS50880"/>
    </source>
</evidence>
<dbReference type="AlphaFoldDB" id="H8YZ96"/>
<reference evidence="14 15" key="2">
    <citation type="submission" date="2011-11" db="EMBL/GenBank/DDBJ databases">
        <authorList>
            <consortium name="US DOE Joint Genome Institute"/>
            <person name="Lucas S."/>
            <person name="Han J."/>
            <person name="Lapidus A."/>
            <person name="Cheng J.-F."/>
            <person name="Goodwin L."/>
            <person name="Pitluck S."/>
            <person name="Peters L."/>
            <person name="Ovchinnikova G."/>
            <person name="Zhang X."/>
            <person name="Detter J.C."/>
            <person name="Han C."/>
            <person name="Tapia R."/>
            <person name="Land M."/>
            <person name="Hauser L."/>
            <person name="Kyrpides N."/>
            <person name="Ivanova N."/>
            <person name="Pagani I."/>
            <person name="Vogl K."/>
            <person name="Liu Z."/>
            <person name="Overmann J."/>
            <person name="Frigaard N.-U."/>
            <person name="Bryant D."/>
            <person name="Woyke T."/>
        </authorList>
    </citation>
    <scope>NUCLEOTIDE SEQUENCE [LARGE SCALE GENOMIC DNA]</scope>
    <source>
        <strain evidence="14 15">970</strain>
    </source>
</reference>
<sequence length="901" mass="98474">MTTLVLAEKPSVARDIARVLGARSRHEGYLEGSGYRVTWALGHLVHFAEPDDYGTRRGTPEKASQQAAARGQTNAEDGAQSGAQRQPQSDPKSQPAATASWAGRWSLAQLPMIPARWRLRTDKKTAAQFKIVKALLNAPETKRVICATDAGREGEAIFRLIYQHARCTKPVERLWISSLTDEAIRAGFQALKPGSAFDPLAAAARARAQADWLIGMNLTRAYTVRNRVLCTIGRVQTPTLAMIVARDAAIAAFEKAYFYELVAHLREGFDARLCPNWPHDGETRIDDKAKAEKLREQLAPHQSGQVTDIQRKERRQRPPPLYDLTNLQRDANRHFGFTAAKTLELAQQLYEQHKLISYPRTESRHISEDMLPQLPGILGALNHPLAPIAAERLATGHKLSKAYVDKTRLTDHHAILPTQTRAPASLPEPLQRIYDLVCARFVAVFLPEQRVLDIHVRLDIGDACFVAQAARVLDPGWKAAEVKSKRSASEPETKSPQTAALAALEKGQSVHVAGMEVVEKETKAPRPYDDASLLNAMKNAGREIEDDALAAAMKDSGLGTPATRAEIIEKLIRTGYVERQRKTLRATEKGRGLIDLVAEPLRSPELTADWEQRLKAIERAEADAGAFYQDICDFIRTLIPQVAAGATMSPEQIDAARAAAPGKTGSKKGGKNARGKGRGKRATQSAGDLGACPICNEGQISENSRAFGCSRYRDGCGFTVWKTIAGHKVTEAELKALVDTGHSEPISDFRSKAGKVFSARLRLSADGRVALDFDSPIKPGIKPGAAPLSPPPAQPSAPQTARSEIATARPPGIASCPKCHQGRIIQGRRGYGCNRYREGCDFVIWREQFGLVLTEDQIVSLIELGQTAPIKDFRLPDGEVGNARLRLAADDSIQLAPCSVQ</sequence>
<dbReference type="GO" id="GO:0043597">
    <property type="term" value="C:cytoplasmic replication fork"/>
    <property type="evidence" value="ECO:0007669"/>
    <property type="project" value="TreeGrafter"/>
</dbReference>
<dbReference type="eggNOG" id="COG0550">
    <property type="taxonomic scope" value="Bacteria"/>
</dbReference>
<dbReference type="Proteomes" id="UP000002964">
    <property type="component" value="Unassembled WGS sequence"/>
</dbReference>
<dbReference type="OrthoDB" id="9803554at2"/>
<dbReference type="InterPro" id="IPR003602">
    <property type="entry name" value="Topo_IA_DNA-bd_dom"/>
</dbReference>
<feature type="domain" description="Toprim" evidence="12">
    <location>
        <begin position="2"/>
        <end position="180"/>
    </location>
</feature>
<gene>
    <name evidence="14" type="ORF">Thi970DRAFT_02264</name>
</gene>
<evidence type="ECO:0000256" key="3">
    <source>
        <dbReference type="ARBA" id="ARBA00012891"/>
    </source>
</evidence>
<evidence type="ECO:0000256" key="2">
    <source>
        <dbReference type="ARBA" id="ARBA00009446"/>
    </source>
</evidence>
<dbReference type="PROSITE" id="PS52039">
    <property type="entry name" value="TOPO_IA_2"/>
    <property type="match status" value="1"/>
</dbReference>
<evidence type="ECO:0000256" key="9">
    <source>
        <dbReference type="ARBA" id="ARBA00032235"/>
    </source>
</evidence>
<dbReference type="InterPro" id="IPR013497">
    <property type="entry name" value="Topo_IA_cen"/>
</dbReference>
<dbReference type="PANTHER" id="PTHR11390:SF21">
    <property type="entry name" value="DNA TOPOISOMERASE 3-ALPHA"/>
    <property type="match status" value="1"/>
</dbReference>
<dbReference type="GO" id="GO:0006310">
    <property type="term" value="P:DNA recombination"/>
    <property type="evidence" value="ECO:0007669"/>
    <property type="project" value="TreeGrafter"/>
</dbReference>
<dbReference type="CDD" id="cd00186">
    <property type="entry name" value="TOP1Ac"/>
    <property type="match status" value="1"/>
</dbReference>
<dbReference type="InterPro" id="IPR023405">
    <property type="entry name" value="Topo_IA_core_domain"/>
</dbReference>
<dbReference type="GO" id="GO:0006281">
    <property type="term" value="P:DNA repair"/>
    <property type="evidence" value="ECO:0007669"/>
    <property type="project" value="TreeGrafter"/>
</dbReference>
<dbReference type="Pfam" id="PF01751">
    <property type="entry name" value="Toprim"/>
    <property type="match status" value="1"/>
</dbReference>
<keyword evidence="6 14" id="KW-0413">Isomerase</keyword>
<dbReference type="InterPro" id="IPR013824">
    <property type="entry name" value="Topo_IA_cen_sub1"/>
</dbReference>
<evidence type="ECO:0000256" key="6">
    <source>
        <dbReference type="ARBA" id="ARBA00023235"/>
    </source>
</evidence>
<feature type="region of interest" description="Disordered" evidence="11">
    <location>
        <begin position="780"/>
        <end position="805"/>
    </location>
</feature>
<evidence type="ECO:0000256" key="7">
    <source>
        <dbReference type="ARBA" id="ARBA00030003"/>
    </source>
</evidence>
<feature type="compositionally biased region" description="Basic and acidic residues" evidence="11">
    <location>
        <begin position="51"/>
        <end position="60"/>
    </location>
</feature>
<reference evidence="15" key="1">
    <citation type="submission" date="2011-06" db="EMBL/GenBank/DDBJ databases">
        <authorList>
            <consortium name="US DOE Joint Genome Institute (JGI-PGF)"/>
            <person name="Lucas S."/>
            <person name="Han J."/>
            <person name="Lapidus A."/>
            <person name="Cheng J.-F."/>
            <person name="Goodwin L."/>
            <person name="Pitluck S."/>
            <person name="Peters L."/>
            <person name="Land M.L."/>
            <person name="Hauser L."/>
            <person name="Vogl K."/>
            <person name="Liu Z."/>
            <person name="Overmann J."/>
            <person name="Frigaard N.-U."/>
            <person name="Bryant D.A."/>
            <person name="Woyke T.J."/>
        </authorList>
    </citation>
    <scope>NUCLEOTIDE SEQUENCE [LARGE SCALE GENOMIC DNA]</scope>
    <source>
        <strain evidence="15">970</strain>
    </source>
</reference>
<dbReference type="PROSITE" id="PS50880">
    <property type="entry name" value="TOPRIM"/>
    <property type="match status" value="1"/>
</dbReference>
<evidence type="ECO:0000313" key="14">
    <source>
        <dbReference type="EMBL" id="EIC22023.1"/>
    </source>
</evidence>
<evidence type="ECO:0000259" key="13">
    <source>
        <dbReference type="PROSITE" id="PS52039"/>
    </source>
</evidence>
<feature type="region of interest" description="Disordered" evidence="11">
    <location>
        <begin position="657"/>
        <end position="686"/>
    </location>
</feature>
<protein>
    <recommendedName>
        <fullName evidence="3">DNA topoisomerase</fullName>
        <ecNumber evidence="3">5.6.2.1</ecNumber>
    </recommendedName>
    <alternativeName>
        <fullName evidence="10">Omega-protein</fullName>
    </alternativeName>
    <alternativeName>
        <fullName evidence="9">Relaxing enzyme</fullName>
    </alternativeName>
    <alternativeName>
        <fullName evidence="7">Swivelase</fullName>
    </alternativeName>
    <alternativeName>
        <fullName evidence="8">Untwisting enzyme</fullName>
    </alternativeName>
</protein>
<dbReference type="GO" id="GO:0003917">
    <property type="term" value="F:DNA topoisomerase type I (single strand cut, ATP-independent) activity"/>
    <property type="evidence" value="ECO:0007669"/>
    <property type="project" value="UniProtKB-EC"/>
</dbReference>
<dbReference type="InterPro" id="IPR023406">
    <property type="entry name" value="Topo_IA_AS"/>
</dbReference>
<keyword evidence="4" id="KW-0799">Topoisomerase</keyword>
<dbReference type="SMART" id="SM00437">
    <property type="entry name" value="TOP1Ac"/>
    <property type="match status" value="1"/>
</dbReference>
<dbReference type="Gene3D" id="2.70.20.10">
    <property type="entry name" value="Topoisomerase I, domain 3"/>
    <property type="match status" value="1"/>
</dbReference>
<dbReference type="InterPro" id="IPR006171">
    <property type="entry name" value="TOPRIM_dom"/>
</dbReference>
<proteinExistence type="inferred from homology"/>
<feature type="compositionally biased region" description="Basic residues" evidence="11">
    <location>
        <begin position="665"/>
        <end position="681"/>
    </location>
</feature>
<keyword evidence="15" id="KW-1185">Reference proteome</keyword>
<dbReference type="SMART" id="SM00436">
    <property type="entry name" value="TOP1Bc"/>
    <property type="match status" value="1"/>
</dbReference>
<comment type="similarity">
    <text evidence="2">Belongs to the type IA topoisomerase family.</text>
</comment>
<evidence type="ECO:0000256" key="4">
    <source>
        <dbReference type="ARBA" id="ARBA00023029"/>
    </source>
</evidence>
<dbReference type="Pfam" id="PF13342">
    <property type="entry name" value="Toprim_Crpt"/>
    <property type="match status" value="1"/>
</dbReference>
<dbReference type="PRINTS" id="PR00417">
    <property type="entry name" value="PRTPISMRASEI"/>
</dbReference>
<feature type="region of interest" description="Disordered" evidence="11">
    <location>
        <begin position="51"/>
        <end position="100"/>
    </location>
</feature>
<comment type="catalytic activity">
    <reaction evidence="1">
        <text>ATP-independent breakage of single-stranded DNA, followed by passage and rejoining.</text>
        <dbReference type="EC" id="5.6.2.1"/>
    </reaction>
</comment>
<dbReference type="PANTHER" id="PTHR11390">
    <property type="entry name" value="PROKARYOTIC DNA TOPOISOMERASE"/>
    <property type="match status" value="1"/>
</dbReference>
<dbReference type="Gene3D" id="3.40.50.140">
    <property type="match status" value="1"/>
</dbReference>
<evidence type="ECO:0000256" key="10">
    <source>
        <dbReference type="ARBA" id="ARBA00032877"/>
    </source>
</evidence>
<dbReference type="Gene3D" id="1.10.290.10">
    <property type="entry name" value="Topoisomerase I, domain 4"/>
    <property type="match status" value="1"/>
</dbReference>
<dbReference type="InterPro" id="IPR025589">
    <property type="entry name" value="Toprim_C_rpt"/>
</dbReference>
<dbReference type="SUPFAM" id="SSF56712">
    <property type="entry name" value="Prokaryotic type I DNA topoisomerase"/>
    <property type="match status" value="1"/>
</dbReference>
<accession>H8YZ96</accession>